<dbReference type="AlphaFoldDB" id="A0AAW6UNJ6"/>
<evidence type="ECO:0000313" key="4">
    <source>
        <dbReference type="Proteomes" id="UP001241935"/>
    </source>
</evidence>
<feature type="transmembrane region" description="Helical" evidence="2">
    <location>
        <begin position="39"/>
        <end position="60"/>
    </location>
</feature>
<comment type="caution">
    <text evidence="3">The sequence shown here is derived from an EMBL/GenBank/DDBJ whole genome shotgun (WGS) entry which is preliminary data.</text>
</comment>
<dbReference type="RefSeq" id="WP_284066406.1">
    <property type="nucleotide sequence ID" value="NZ_JASKNE010000001.1"/>
</dbReference>
<dbReference type="Proteomes" id="UP001241935">
    <property type="component" value="Unassembled WGS sequence"/>
</dbReference>
<feature type="coiled-coil region" evidence="1">
    <location>
        <begin position="66"/>
        <end position="93"/>
    </location>
</feature>
<reference evidence="3" key="1">
    <citation type="submission" date="2023-04" db="EMBL/GenBank/DDBJ databases">
        <title>The environmental microbiomes in feedlot watering bowls are a reservoir of florfenicol resistance for bovine respiratory disease pathogens.</title>
        <authorList>
            <person name="Kos D.W."/>
            <person name="Ruzzini A.C."/>
            <person name="Schreiner B."/>
            <person name="Jelinski M.D."/>
        </authorList>
    </citation>
    <scope>NUCLEOTIDE SEQUENCE</scope>
    <source>
        <strain evidence="3">WB3</strain>
    </source>
</reference>
<keyword evidence="1" id="KW-0175">Coiled coil</keyword>
<keyword evidence="2" id="KW-1133">Transmembrane helix</keyword>
<evidence type="ECO:0000313" key="3">
    <source>
        <dbReference type="EMBL" id="MDK1682958.1"/>
    </source>
</evidence>
<name>A0AAW6UNJ6_9GAMM</name>
<feature type="transmembrane region" description="Helical" evidence="2">
    <location>
        <begin position="6"/>
        <end position="27"/>
    </location>
</feature>
<evidence type="ECO:0000256" key="1">
    <source>
        <dbReference type="SAM" id="Coils"/>
    </source>
</evidence>
<keyword evidence="2" id="KW-0812">Transmembrane</keyword>
<gene>
    <name evidence="3" type="ORF">QOR41_03720</name>
</gene>
<evidence type="ECO:0000256" key="2">
    <source>
        <dbReference type="SAM" id="Phobius"/>
    </source>
</evidence>
<proteinExistence type="predicted"/>
<accession>A0AAW6UNJ6</accession>
<keyword evidence="2" id="KW-0472">Membrane</keyword>
<sequence length="252" mass="29361">MNQKSLFIGVGVTIVWFLGITIFCIWGNFGFEKNDLNSLGDFLAGMFAPVAFFWLILGYVQQGKQLDQNTKALEQQERALQLQIDEMRESVKQQGKLAELQSEQIKMTHNAHNPYLELYSPILNIHDVNDLLTSKPEKLCSLVFYIRSAINESRFISLMTMDETIYQREKSIQTDGEVEFTLRLDFLGDQQINEFLQAKKNECEIQFKIKFQNIYGLETENIYLYRIHRYETGDIKVLKPILRDSLIKSSHL</sequence>
<protein>
    <submittedName>
        <fullName evidence="3">Uncharacterized protein</fullName>
    </submittedName>
</protein>
<organism evidence="3 4">
    <name type="scientific">Acinetobacter terrestris</name>
    <dbReference type="NCBI Taxonomy" id="2529843"/>
    <lineage>
        <taxon>Bacteria</taxon>
        <taxon>Pseudomonadati</taxon>
        <taxon>Pseudomonadota</taxon>
        <taxon>Gammaproteobacteria</taxon>
        <taxon>Moraxellales</taxon>
        <taxon>Moraxellaceae</taxon>
        <taxon>Acinetobacter</taxon>
        <taxon>Acinetobacter Taxon 24</taxon>
    </lineage>
</organism>
<dbReference type="EMBL" id="JASKNE010000001">
    <property type="protein sequence ID" value="MDK1682958.1"/>
    <property type="molecule type" value="Genomic_DNA"/>
</dbReference>